<feature type="compositionally biased region" description="Polar residues" evidence="1">
    <location>
        <begin position="69"/>
        <end position="83"/>
    </location>
</feature>
<dbReference type="EMBL" id="JAUIZM010000011">
    <property type="protein sequence ID" value="KAK1357598.1"/>
    <property type="molecule type" value="Genomic_DNA"/>
</dbReference>
<feature type="region of interest" description="Disordered" evidence="1">
    <location>
        <begin position="118"/>
        <end position="158"/>
    </location>
</feature>
<comment type="caution">
    <text evidence="3">The sequence shown here is derived from an EMBL/GenBank/DDBJ whole genome shotgun (WGS) entry which is preliminary data.</text>
</comment>
<name>A0AAD8H0U4_9APIA</name>
<reference evidence="3" key="2">
    <citation type="submission" date="2023-05" db="EMBL/GenBank/DDBJ databases">
        <authorList>
            <person name="Schelkunov M.I."/>
        </authorList>
    </citation>
    <scope>NUCLEOTIDE SEQUENCE</scope>
    <source>
        <strain evidence="3">Hsosn_3</strain>
        <tissue evidence="3">Leaf</tissue>
    </source>
</reference>
<feature type="compositionally biased region" description="Polar residues" evidence="1">
    <location>
        <begin position="48"/>
        <end position="57"/>
    </location>
</feature>
<proteinExistence type="predicted"/>
<keyword evidence="2" id="KW-0812">Transmembrane</keyword>
<keyword evidence="4" id="KW-1185">Reference proteome</keyword>
<sequence length="452" mass="50110">MPTFTTVALDTLLEPGGSKTMAAGKYVPDQKVDSRNATGSKIERVGSLPSSKSNNALNIPKPRMERRNSASATDINNKRQFSRISPALYATPETTPLPVVHDSPSSFPPSPYIINHKRRGPRLLKSSSDEDVAAPEQDVEKEKEAVDAKTEEKQEVDTDKDAEFTFNVPIPSEVGHDKGVFNGGLEHSELKNSLETQNCPIRSIVVNERIDSPDDFFDPQDSLSIKSNNSNGGEHLFGRATPSEFYDAWEELSPDSVPHQLPLNEVETELSEIRSSLLMEIEKRKQVEESLNNMRSHWMRIQKHLSTVGLTLPADPIGVVEDGNEDDPVEALCQQVNLARYVSSSIGKGIAKAEAEAEMESQMEAKNFEISRLWDRLNYYEAVNREMSQRNQEVVENARSLRQSRKKKLRWVWGSLAAAITVGTAALAWSYVPSGKGTSSSNQSDAPRSSKS</sequence>
<evidence type="ECO:0000256" key="2">
    <source>
        <dbReference type="SAM" id="Phobius"/>
    </source>
</evidence>
<gene>
    <name evidence="3" type="ORF">POM88_050854</name>
</gene>
<reference evidence="3" key="1">
    <citation type="submission" date="2023-02" db="EMBL/GenBank/DDBJ databases">
        <title>Genome of toxic invasive species Heracleum sosnowskyi carries increased number of genes despite the absence of recent whole-genome duplications.</title>
        <authorList>
            <person name="Schelkunov M."/>
            <person name="Shtratnikova V."/>
            <person name="Makarenko M."/>
            <person name="Klepikova A."/>
            <person name="Omelchenko D."/>
            <person name="Novikova G."/>
            <person name="Obukhova E."/>
            <person name="Bogdanov V."/>
            <person name="Penin A."/>
            <person name="Logacheva M."/>
        </authorList>
    </citation>
    <scope>NUCLEOTIDE SEQUENCE</scope>
    <source>
        <strain evidence="3">Hsosn_3</strain>
        <tissue evidence="3">Leaf</tissue>
    </source>
</reference>
<keyword evidence="2" id="KW-1133">Transmembrane helix</keyword>
<protein>
    <submittedName>
        <fullName evidence="3">Bacteriophage N4 adsorption B</fullName>
    </submittedName>
</protein>
<evidence type="ECO:0000256" key="1">
    <source>
        <dbReference type="SAM" id="MobiDB-lite"/>
    </source>
</evidence>
<dbReference type="Proteomes" id="UP001237642">
    <property type="component" value="Unassembled WGS sequence"/>
</dbReference>
<accession>A0AAD8H0U4</accession>
<dbReference type="PANTHER" id="PTHR35490">
    <property type="entry name" value="BACTERIOPHAGE N4 ADSORPTION B PROTEIN"/>
    <property type="match status" value="1"/>
</dbReference>
<evidence type="ECO:0000313" key="3">
    <source>
        <dbReference type="EMBL" id="KAK1357598.1"/>
    </source>
</evidence>
<evidence type="ECO:0000313" key="4">
    <source>
        <dbReference type="Proteomes" id="UP001237642"/>
    </source>
</evidence>
<feature type="compositionally biased region" description="Basic and acidic residues" evidence="1">
    <location>
        <begin position="138"/>
        <end position="158"/>
    </location>
</feature>
<feature type="transmembrane region" description="Helical" evidence="2">
    <location>
        <begin position="411"/>
        <end position="432"/>
    </location>
</feature>
<dbReference type="AlphaFoldDB" id="A0AAD8H0U4"/>
<organism evidence="3 4">
    <name type="scientific">Heracleum sosnowskyi</name>
    <dbReference type="NCBI Taxonomy" id="360622"/>
    <lineage>
        <taxon>Eukaryota</taxon>
        <taxon>Viridiplantae</taxon>
        <taxon>Streptophyta</taxon>
        <taxon>Embryophyta</taxon>
        <taxon>Tracheophyta</taxon>
        <taxon>Spermatophyta</taxon>
        <taxon>Magnoliopsida</taxon>
        <taxon>eudicotyledons</taxon>
        <taxon>Gunneridae</taxon>
        <taxon>Pentapetalae</taxon>
        <taxon>asterids</taxon>
        <taxon>campanulids</taxon>
        <taxon>Apiales</taxon>
        <taxon>Apiaceae</taxon>
        <taxon>Apioideae</taxon>
        <taxon>apioid superclade</taxon>
        <taxon>Tordylieae</taxon>
        <taxon>Tordyliinae</taxon>
        <taxon>Heracleum</taxon>
    </lineage>
</organism>
<keyword evidence="2" id="KW-0472">Membrane</keyword>
<dbReference type="PANTHER" id="PTHR35490:SF2">
    <property type="entry name" value="BACTERIOPHAGE N4 ADSORPTION B PROTEIN"/>
    <property type="match status" value="1"/>
</dbReference>
<feature type="region of interest" description="Disordered" evidence="1">
    <location>
        <begin position="31"/>
        <end position="83"/>
    </location>
</feature>